<gene>
    <name evidence="4" type="ORF">Trichorick_00367</name>
</gene>
<feature type="transmembrane region" description="Helical" evidence="3">
    <location>
        <begin position="20"/>
        <end position="42"/>
    </location>
</feature>
<organism evidence="4 5">
    <name type="scientific">Candidatus Trichorickettsia mobilis</name>
    <dbReference type="NCBI Taxonomy" id="1346319"/>
    <lineage>
        <taxon>Bacteria</taxon>
        <taxon>Pseudomonadati</taxon>
        <taxon>Pseudomonadota</taxon>
        <taxon>Alphaproteobacteria</taxon>
        <taxon>Rickettsiales</taxon>
        <taxon>Rickettsiaceae</taxon>
        <taxon>Rickettsieae</taxon>
        <taxon>Candidatus Trichorickettsia</taxon>
    </lineage>
</organism>
<evidence type="ECO:0000256" key="1">
    <source>
        <dbReference type="ARBA" id="ARBA00010692"/>
    </source>
</evidence>
<dbReference type="PIRSF" id="PIRSF016661">
    <property type="entry name" value="BioY"/>
    <property type="match status" value="1"/>
</dbReference>
<dbReference type="Pfam" id="PF02632">
    <property type="entry name" value="BioY"/>
    <property type="match status" value="1"/>
</dbReference>
<evidence type="ECO:0000256" key="2">
    <source>
        <dbReference type="PIRNR" id="PIRNR016661"/>
    </source>
</evidence>
<dbReference type="PANTHER" id="PTHR34295:SF1">
    <property type="entry name" value="BIOTIN TRANSPORTER BIOY"/>
    <property type="match status" value="1"/>
</dbReference>
<evidence type="ECO:0000256" key="3">
    <source>
        <dbReference type="SAM" id="Phobius"/>
    </source>
</evidence>
<feature type="transmembrane region" description="Helical" evidence="3">
    <location>
        <begin position="63"/>
        <end position="84"/>
    </location>
</feature>
<keyword evidence="2 3" id="KW-0472">Membrane</keyword>
<keyword evidence="2" id="KW-0813">Transport</keyword>
<evidence type="ECO:0000313" key="5">
    <source>
        <dbReference type="Proteomes" id="UP001326613"/>
    </source>
</evidence>
<keyword evidence="3" id="KW-0812">Transmembrane</keyword>
<keyword evidence="5" id="KW-1185">Reference proteome</keyword>
<feature type="transmembrane region" description="Helical" evidence="3">
    <location>
        <begin position="203"/>
        <end position="226"/>
    </location>
</feature>
<dbReference type="Gene3D" id="1.10.1760.20">
    <property type="match status" value="1"/>
</dbReference>
<name>A0ABZ0UUC5_9RICK</name>
<proteinExistence type="inferred from homology"/>
<accession>A0ABZ0UUC5</accession>
<comment type="similarity">
    <text evidence="1 2">Belongs to the BioY family.</text>
</comment>
<sequence>MRELLNYYSNDCNLLFKKYASLLQIIFGVLALAASSQLSIPLKPVPITFLTMMISLIGLIYKPYLAFTTVGIYLICGVCGLPVFSKYNYGIEYVMGTTGGYLIGCMIAAPIMSILKNRPLLKLASKRGFEGDTAAWSTAYFWFVSDSSTAPKYKSSAEVEFQKRSNNISQKFWPVAFCCFIGHIIIYFFGITWLSQFMSFNNAIYNGFIVFIPSGIVKILIFSYLFSYIKSKVQI</sequence>
<dbReference type="PANTHER" id="PTHR34295">
    <property type="entry name" value="BIOTIN TRANSPORTER BIOY"/>
    <property type="match status" value="1"/>
</dbReference>
<reference evidence="4 5" key="1">
    <citation type="submission" date="2022-10" db="EMBL/GenBank/DDBJ databases">
        <title>Host association and intracellularity evolved multiple times independently in the Rickettsiales.</title>
        <authorList>
            <person name="Castelli M."/>
            <person name="Nardi T."/>
            <person name="Gammuto L."/>
            <person name="Bellinzona G."/>
            <person name="Sabaneyeva E."/>
            <person name="Potekhin A."/>
            <person name="Serra V."/>
            <person name="Petroni G."/>
            <person name="Sassera D."/>
        </authorList>
    </citation>
    <scope>NUCLEOTIDE SEQUENCE [LARGE SCALE GENOMIC DNA]</scope>
    <source>
        <strain evidence="4 5">Kr 154-4</strain>
    </source>
</reference>
<keyword evidence="3" id="KW-1133">Transmembrane helix</keyword>
<dbReference type="InterPro" id="IPR003784">
    <property type="entry name" value="BioY"/>
</dbReference>
<feature type="transmembrane region" description="Helical" evidence="3">
    <location>
        <begin position="90"/>
        <end position="115"/>
    </location>
</feature>
<comment type="subcellular location">
    <subcellularLocation>
        <location evidence="2">Cell membrane</location>
        <topology evidence="2">Multi-pass membrane protein</topology>
    </subcellularLocation>
</comment>
<protein>
    <recommendedName>
        <fullName evidence="2">Biotin transporter</fullName>
    </recommendedName>
</protein>
<keyword evidence="2" id="KW-1003">Cell membrane</keyword>
<feature type="transmembrane region" description="Helical" evidence="3">
    <location>
        <begin position="172"/>
        <end position="191"/>
    </location>
</feature>
<evidence type="ECO:0000313" key="4">
    <source>
        <dbReference type="EMBL" id="WPY00489.1"/>
    </source>
</evidence>
<dbReference type="RefSeq" id="WP_323738550.1">
    <property type="nucleotide sequence ID" value="NZ_CP112932.1"/>
</dbReference>
<dbReference type="Proteomes" id="UP001326613">
    <property type="component" value="Chromosome"/>
</dbReference>
<dbReference type="EMBL" id="CP112932">
    <property type="protein sequence ID" value="WPY00489.1"/>
    <property type="molecule type" value="Genomic_DNA"/>
</dbReference>